<dbReference type="EMBL" id="LSRX01001509">
    <property type="protein sequence ID" value="OLP79228.1"/>
    <property type="molecule type" value="Genomic_DNA"/>
</dbReference>
<reference evidence="1 2" key="1">
    <citation type="submission" date="2016-02" db="EMBL/GenBank/DDBJ databases">
        <title>Genome analysis of coral dinoflagellate symbionts highlights evolutionary adaptations to a symbiotic lifestyle.</title>
        <authorList>
            <person name="Aranda M."/>
            <person name="Li Y."/>
            <person name="Liew Y.J."/>
            <person name="Baumgarten S."/>
            <person name="Simakov O."/>
            <person name="Wilson M."/>
            <person name="Piel J."/>
            <person name="Ashoor H."/>
            <person name="Bougouffa S."/>
            <person name="Bajic V.B."/>
            <person name="Ryu T."/>
            <person name="Ravasi T."/>
            <person name="Bayer T."/>
            <person name="Micklem G."/>
            <person name="Kim H."/>
            <person name="Bhak J."/>
            <person name="Lajeunesse T.C."/>
            <person name="Voolstra C.R."/>
        </authorList>
    </citation>
    <scope>NUCLEOTIDE SEQUENCE [LARGE SCALE GENOMIC DNA]</scope>
    <source>
        <strain evidence="1 2">CCMP2467</strain>
    </source>
</reference>
<organism evidence="1 2">
    <name type="scientific">Symbiodinium microadriaticum</name>
    <name type="common">Dinoflagellate</name>
    <name type="synonym">Zooxanthella microadriatica</name>
    <dbReference type="NCBI Taxonomy" id="2951"/>
    <lineage>
        <taxon>Eukaryota</taxon>
        <taxon>Sar</taxon>
        <taxon>Alveolata</taxon>
        <taxon>Dinophyceae</taxon>
        <taxon>Suessiales</taxon>
        <taxon>Symbiodiniaceae</taxon>
        <taxon>Symbiodinium</taxon>
    </lineage>
</organism>
<dbReference type="AlphaFoldDB" id="A0A1Q9C8I1"/>
<dbReference type="PANTHER" id="PTHR19446">
    <property type="entry name" value="REVERSE TRANSCRIPTASES"/>
    <property type="match status" value="1"/>
</dbReference>
<evidence type="ECO:0000313" key="2">
    <source>
        <dbReference type="Proteomes" id="UP000186817"/>
    </source>
</evidence>
<keyword evidence="2" id="KW-1185">Reference proteome</keyword>
<dbReference type="OrthoDB" id="415068at2759"/>
<comment type="caution">
    <text evidence="1">The sequence shown here is derived from an EMBL/GenBank/DDBJ whole genome shotgun (WGS) entry which is preliminary data.</text>
</comment>
<sequence length="437" mass="49174">MQARAESRQALNMAEERARKAEKARLVEWFHGAALLEVCLFYWQHQLTEKLSDRKSIRARVAAQRCNLEDSDSSDMLATILPRLAREHATRLRADFATVDAMLKTGAPENDSSWIDTIGDRADPPQHIFLQHMGRMVQANLCQCLDQGCAEALTTALLEKAQRRLYRPGMELLFPLLEKEALQEIRTYFDTLYHTSPDTCIAQMQPPEQPVRFSVAEFEAALAELPSNKAVPATLPPALLWKTAASCLARRLTPQLNEWLADMTQPPPSEWHVADIFLLLKPGKKPSAAALRPISLLHPVAKALATMLKHRVQPAVNAFLEQLPQYAYTQQRSAQDALDRAFTHCTLVQAILRTQTLTPQARKQGHQVLPCRGGITLSVDIRKAFDLMPREHLLSALSKAKIDDAHCWTIMQLHAHAQMQFSYAQSIPVMEYGRDVG</sequence>
<accession>A0A1Q9C8I1</accession>
<evidence type="ECO:0000313" key="1">
    <source>
        <dbReference type="EMBL" id="OLP79228.1"/>
    </source>
</evidence>
<proteinExistence type="predicted"/>
<protein>
    <recommendedName>
        <fullName evidence="3">Reverse transcriptase domain-containing protein</fullName>
    </recommendedName>
</protein>
<dbReference type="Proteomes" id="UP000186817">
    <property type="component" value="Unassembled WGS sequence"/>
</dbReference>
<name>A0A1Q9C8I1_SYMMI</name>
<evidence type="ECO:0008006" key="3">
    <source>
        <dbReference type="Google" id="ProtNLM"/>
    </source>
</evidence>
<gene>
    <name evidence="1" type="ORF">AK812_SmicGene40504</name>
</gene>